<evidence type="ECO:0000256" key="15">
    <source>
        <dbReference type="ARBA" id="ARBA00022806"/>
    </source>
</evidence>
<dbReference type="InterPro" id="IPR027417">
    <property type="entry name" value="P-loop_NTPase"/>
</dbReference>
<evidence type="ECO:0000256" key="17">
    <source>
        <dbReference type="ARBA" id="ARBA00023124"/>
    </source>
</evidence>
<keyword evidence="19" id="KW-0511">Multifunctional enzyme</keyword>
<dbReference type="GO" id="GO:0016787">
    <property type="term" value="F:hydrolase activity"/>
    <property type="evidence" value="ECO:0007669"/>
    <property type="project" value="UniProtKB-KW"/>
</dbReference>
<dbReference type="GO" id="GO:0046872">
    <property type="term" value="F:metal ion binding"/>
    <property type="evidence" value="ECO:0007669"/>
    <property type="project" value="UniProtKB-KW"/>
</dbReference>
<comment type="similarity">
    <text evidence="4">Belongs to the nanoviruses/circoviruses replication-associated protein family.</text>
</comment>
<reference evidence="24 25" key="1">
    <citation type="journal article" date="2011" name="PLoS Pathog.">
        <title>The fecal viral flora of wild rodents.</title>
        <authorList>
            <person name="Phan T.G."/>
            <person name="Kapusinszky B."/>
            <person name="Wang C."/>
            <person name="Rose R.K."/>
            <person name="Lipton H.L."/>
            <person name="Delwart E.L."/>
        </authorList>
    </citation>
    <scope>NUCLEOTIDE SEQUENCE [LARGE SCALE GENOMIC DNA]</scope>
    <source>
        <strain evidence="24 25">RodSCV_M-44</strain>
    </source>
</reference>
<evidence type="ECO:0000256" key="18">
    <source>
        <dbReference type="ARBA" id="ARBA00023125"/>
    </source>
</evidence>
<accession>G1C9H0</accession>
<evidence type="ECO:0000256" key="8">
    <source>
        <dbReference type="ARBA" id="ARBA00022695"/>
    </source>
</evidence>
<evidence type="ECO:0000313" key="24">
    <source>
        <dbReference type="EMBL" id="AEM05803.1"/>
    </source>
</evidence>
<keyword evidence="16" id="KW-0067">ATP-binding</keyword>
<dbReference type="EMBL" id="JF755408">
    <property type="protein sequence ID" value="AEM05803.1"/>
    <property type="molecule type" value="Genomic_DNA"/>
</dbReference>
<keyword evidence="25" id="KW-1185">Reference proteome</keyword>
<dbReference type="InterPro" id="IPR000605">
    <property type="entry name" value="Helicase_SF3_ssDNA/RNA_vir"/>
</dbReference>
<dbReference type="SUPFAM" id="SSF52540">
    <property type="entry name" value="P-loop containing nucleoside triphosphate hydrolases"/>
    <property type="match status" value="1"/>
</dbReference>
<evidence type="ECO:0000256" key="14">
    <source>
        <dbReference type="ARBA" id="ARBA00022801"/>
    </source>
</evidence>
<evidence type="ECO:0000256" key="11">
    <source>
        <dbReference type="ARBA" id="ARBA00022723"/>
    </source>
</evidence>
<keyword evidence="10" id="KW-0540">Nuclease</keyword>
<dbReference type="GO" id="GO:0003723">
    <property type="term" value="F:RNA binding"/>
    <property type="evidence" value="ECO:0007669"/>
    <property type="project" value="InterPro"/>
</dbReference>
<proteinExistence type="inferred from homology"/>
<keyword evidence="15" id="KW-0347">Helicase</keyword>
<feature type="domain" description="CRESS-DNA virus Rep endonuclease" evidence="23">
    <location>
        <begin position="1"/>
        <end position="96"/>
    </location>
</feature>
<protein>
    <recommendedName>
        <fullName evidence="5">Replication-associated protein</fullName>
    </recommendedName>
    <alternativeName>
        <fullName evidence="20">ATP-dependent helicase Rep</fullName>
    </alternativeName>
    <alternativeName>
        <fullName evidence="21">RepP</fullName>
    </alternativeName>
</protein>
<evidence type="ECO:0000256" key="13">
    <source>
        <dbReference type="ARBA" id="ARBA00022759"/>
    </source>
</evidence>
<dbReference type="GO" id="GO:0005524">
    <property type="term" value="F:ATP binding"/>
    <property type="evidence" value="ECO:0007669"/>
    <property type="project" value="UniProtKB-KW"/>
</dbReference>
<keyword evidence="13" id="KW-0255">Endonuclease</keyword>
<dbReference type="InterPro" id="IPR049912">
    <property type="entry name" value="CRESS_DNA_REP"/>
</dbReference>
<evidence type="ECO:0000256" key="2">
    <source>
        <dbReference type="ARBA" id="ARBA00001946"/>
    </source>
</evidence>
<dbReference type="GO" id="GO:0003677">
    <property type="term" value="F:DNA binding"/>
    <property type="evidence" value="ECO:0007669"/>
    <property type="project" value="UniProtKB-KW"/>
</dbReference>
<dbReference type="GO" id="GO:0004519">
    <property type="term" value="F:endonuclease activity"/>
    <property type="evidence" value="ECO:0007669"/>
    <property type="project" value="UniProtKB-KW"/>
</dbReference>
<organism evidence="24 25">
    <name type="scientific">Rodent stool-associated circular genome virus</name>
    <dbReference type="NCBI Taxonomy" id="1074214"/>
    <lineage>
        <taxon>Viruses</taxon>
        <taxon>Monodnaviria</taxon>
        <taxon>Shotokuvirae</taxon>
        <taxon>Cressdnaviricota</taxon>
        <taxon>Arfiviricetes</taxon>
        <taxon>Cirlivirales</taxon>
        <taxon>Vilyaviridae</taxon>
        <taxon>Glamdringvirus</taxon>
    </lineage>
</organism>
<evidence type="ECO:0000256" key="20">
    <source>
        <dbReference type="ARBA" id="ARBA00030754"/>
    </source>
</evidence>
<sequence>MSRYYMLTIPYSLFTIPDPLPEGLVWLKGQPERGENGYEHWQLICCTRKKCRASAVKRLFCPQAHVELTRSAAADEYVWKDDTCMDTTKRFELGRKPLSRNQEKDWEAIWESSKKGKLDEIPADVRVRSYKTIRQIEKDHMIPQGMVRTVHVFWGSTGMGKSRRAWYEATMLAYPKSPTSIYWDGYAGHSNVVIDEFRGGINISHMLRWLDRYPVCVECKFGACVLNANTIWITSNIHPRDWYPDLDPATIDALLRRLNVVEFLEEWVPPHEGLEEAMNELEDIRDAEDWNGGPIDLTQETIVLSSDEE</sequence>
<keyword evidence="11" id="KW-0479">Metal-binding</keyword>
<evidence type="ECO:0000256" key="10">
    <source>
        <dbReference type="ARBA" id="ARBA00022722"/>
    </source>
</evidence>
<evidence type="ECO:0000256" key="6">
    <source>
        <dbReference type="ARBA" id="ARBA00022562"/>
    </source>
</evidence>
<dbReference type="GO" id="GO:0006260">
    <property type="term" value="P:DNA replication"/>
    <property type="evidence" value="ECO:0007669"/>
    <property type="project" value="UniProtKB-KW"/>
</dbReference>
<keyword evidence="12" id="KW-0547">Nucleotide-binding</keyword>
<evidence type="ECO:0000256" key="22">
    <source>
        <dbReference type="ARBA" id="ARBA00049360"/>
    </source>
</evidence>
<evidence type="ECO:0000313" key="25">
    <source>
        <dbReference type="Proteomes" id="UP000270367"/>
    </source>
</evidence>
<evidence type="ECO:0000256" key="7">
    <source>
        <dbReference type="ARBA" id="ARBA00022679"/>
    </source>
</evidence>
<name>G1C9H0_9VIRU</name>
<comment type="cofactor">
    <cofactor evidence="2">
        <name>Mg(2+)</name>
        <dbReference type="ChEBI" id="CHEBI:18420"/>
    </cofactor>
</comment>
<keyword evidence="8" id="KW-0548">Nucleotidyltransferase</keyword>
<evidence type="ECO:0000256" key="16">
    <source>
        <dbReference type="ARBA" id="ARBA00022840"/>
    </source>
</evidence>
<dbReference type="GO" id="GO:0016779">
    <property type="term" value="F:nucleotidyltransferase activity"/>
    <property type="evidence" value="ECO:0007669"/>
    <property type="project" value="UniProtKB-KW"/>
</dbReference>
<evidence type="ECO:0000256" key="4">
    <source>
        <dbReference type="ARBA" id="ARBA00008545"/>
    </source>
</evidence>
<evidence type="ECO:0000256" key="9">
    <source>
        <dbReference type="ARBA" id="ARBA00022705"/>
    </source>
</evidence>
<evidence type="ECO:0000256" key="3">
    <source>
        <dbReference type="ARBA" id="ARBA00004147"/>
    </source>
</evidence>
<comment type="cofactor">
    <cofactor evidence="1">
        <name>Mn(2+)</name>
        <dbReference type="ChEBI" id="CHEBI:29035"/>
    </cofactor>
</comment>
<evidence type="ECO:0000259" key="23">
    <source>
        <dbReference type="PROSITE" id="PS52020"/>
    </source>
</evidence>
<keyword evidence="14" id="KW-0378">Hydrolase</keyword>
<dbReference type="PROSITE" id="PS52020">
    <property type="entry name" value="CRESS_DNA_REP"/>
    <property type="match status" value="1"/>
</dbReference>
<keyword evidence="9" id="KW-0235">DNA replication</keyword>
<comment type="subcellular location">
    <subcellularLocation>
        <location evidence="3">Host nucleus</location>
    </subcellularLocation>
</comment>
<comment type="catalytic activity">
    <reaction evidence="22">
        <text>ATP + H2O = ADP + phosphate + H(+)</text>
        <dbReference type="Rhea" id="RHEA:13065"/>
        <dbReference type="ChEBI" id="CHEBI:15377"/>
        <dbReference type="ChEBI" id="CHEBI:15378"/>
        <dbReference type="ChEBI" id="CHEBI:30616"/>
        <dbReference type="ChEBI" id="CHEBI:43474"/>
        <dbReference type="ChEBI" id="CHEBI:456216"/>
    </reaction>
</comment>
<dbReference type="Gene3D" id="3.40.1310.20">
    <property type="match status" value="1"/>
</dbReference>
<keyword evidence="6" id="KW-1048">Host nucleus</keyword>
<dbReference type="GO" id="GO:0003724">
    <property type="term" value="F:RNA helicase activity"/>
    <property type="evidence" value="ECO:0007669"/>
    <property type="project" value="InterPro"/>
</dbReference>
<evidence type="ECO:0000256" key="5">
    <source>
        <dbReference type="ARBA" id="ARBA00014531"/>
    </source>
</evidence>
<keyword evidence="18" id="KW-0238">DNA-binding</keyword>
<dbReference type="Proteomes" id="UP000270367">
    <property type="component" value="Segment"/>
</dbReference>
<keyword evidence="7" id="KW-0808">Transferase</keyword>
<evidence type="ECO:0000256" key="21">
    <source>
        <dbReference type="ARBA" id="ARBA00032243"/>
    </source>
</evidence>
<evidence type="ECO:0000256" key="1">
    <source>
        <dbReference type="ARBA" id="ARBA00001936"/>
    </source>
</evidence>
<dbReference type="Gene3D" id="3.40.50.300">
    <property type="entry name" value="P-loop containing nucleotide triphosphate hydrolases"/>
    <property type="match status" value="1"/>
</dbReference>
<evidence type="ECO:0000256" key="12">
    <source>
        <dbReference type="ARBA" id="ARBA00022741"/>
    </source>
</evidence>
<dbReference type="Pfam" id="PF00910">
    <property type="entry name" value="RNA_helicase"/>
    <property type="match status" value="1"/>
</dbReference>
<keyword evidence="17" id="KW-0190">Covalent protein-DNA linkage</keyword>
<dbReference type="GO" id="GO:0042025">
    <property type="term" value="C:host cell nucleus"/>
    <property type="evidence" value="ECO:0007669"/>
    <property type="project" value="UniProtKB-SubCell"/>
</dbReference>
<evidence type="ECO:0000256" key="19">
    <source>
        <dbReference type="ARBA" id="ARBA00023268"/>
    </source>
</evidence>